<evidence type="ECO:0000256" key="17">
    <source>
        <dbReference type="RuleBase" id="RU003464"/>
    </source>
</evidence>
<name>A0A4R6YBT7_9BURK</name>
<evidence type="ECO:0000256" key="10">
    <source>
        <dbReference type="ARBA" id="ARBA00022691"/>
    </source>
</evidence>
<comment type="caution">
    <text evidence="15">Lacks conserved residue(s) required for the propagation of feature annotation.</text>
</comment>
<proteinExistence type="inferred from homology"/>
<comment type="subcellular location">
    <subcellularLocation>
        <location evidence="2 15 17">Cytoplasm</location>
    </subcellularLocation>
</comment>
<evidence type="ECO:0000256" key="5">
    <source>
        <dbReference type="ARBA" id="ARBA00012807"/>
    </source>
</evidence>
<dbReference type="GO" id="GO:0052906">
    <property type="term" value="F:tRNA (guanine(37)-N1)-methyltransferase activity"/>
    <property type="evidence" value="ECO:0007669"/>
    <property type="project" value="UniProtKB-UniRule"/>
</dbReference>
<accession>A0A4R6YBT7</accession>
<evidence type="ECO:0000256" key="3">
    <source>
        <dbReference type="ARBA" id="ARBA00007630"/>
    </source>
</evidence>
<dbReference type="NCBIfam" id="NF000648">
    <property type="entry name" value="PRK00026.1"/>
    <property type="match status" value="1"/>
</dbReference>
<evidence type="ECO:0000256" key="2">
    <source>
        <dbReference type="ARBA" id="ARBA00004496"/>
    </source>
</evidence>
<dbReference type="EMBL" id="SNZE01000001">
    <property type="protein sequence ID" value="TDR33167.1"/>
    <property type="molecule type" value="Genomic_DNA"/>
</dbReference>
<evidence type="ECO:0000256" key="8">
    <source>
        <dbReference type="ARBA" id="ARBA00022603"/>
    </source>
</evidence>
<evidence type="ECO:0000313" key="20">
    <source>
        <dbReference type="Proteomes" id="UP000294480"/>
    </source>
</evidence>
<dbReference type="HAMAP" id="MF_00605">
    <property type="entry name" value="TrmD"/>
    <property type="match status" value="1"/>
</dbReference>
<feature type="domain" description="tRNA methyltransferase TRMD/TRM10-type" evidence="18">
    <location>
        <begin position="7"/>
        <end position="247"/>
    </location>
</feature>
<evidence type="ECO:0000256" key="9">
    <source>
        <dbReference type="ARBA" id="ARBA00022679"/>
    </source>
</evidence>
<sequence length="270" mass="29949">MADMIALDLITLFPEMFTALTQQGVVSRAFKQGLVNVQFWNPREFALNANKTVDDRPYGGGPGMVMMAAPLAAAIRAACERQRALGKKPHVIYLSPQGRVLTQTWIADCLQHVQQQSNIETQRGLVLLCGRYEAIDERLFDLGLIDEELSIGDVVVSGGELPAMLMLDALLRCVEGVLNDDMSAQQDSFSRAVDGLLDCSHYTRPEKFEEFTVPSVLLSGDHAKIAVFRRQQSLLNTMRKRFDLIEQARAQGQLSVADEKFLASQMDSEG</sequence>
<organism evidence="19 20">
    <name type="scientific">Hydromonas duriensis</name>
    <dbReference type="NCBI Taxonomy" id="1527608"/>
    <lineage>
        <taxon>Bacteria</taxon>
        <taxon>Pseudomonadati</taxon>
        <taxon>Pseudomonadota</taxon>
        <taxon>Betaproteobacteria</taxon>
        <taxon>Burkholderiales</taxon>
        <taxon>Burkholderiaceae</taxon>
        <taxon>Hydromonas</taxon>
    </lineage>
</organism>
<dbReference type="SUPFAM" id="SSF75217">
    <property type="entry name" value="alpha/beta knot"/>
    <property type="match status" value="1"/>
</dbReference>
<dbReference type="GO" id="GO:0005829">
    <property type="term" value="C:cytosol"/>
    <property type="evidence" value="ECO:0007669"/>
    <property type="project" value="TreeGrafter"/>
</dbReference>
<dbReference type="PANTHER" id="PTHR46417:SF1">
    <property type="entry name" value="TRNA (GUANINE-N(1)-)-METHYLTRANSFERASE"/>
    <property type="match status" value="1"/>
</dbReference>
<dbReference type="Proteomes" id="UP000294480">
    <property type="component" value="Unassembled WGS sequence"/>
</dbReference>
<dbReference type="GO" id="GO:0002939">
    <property type="term" value="P:tRNA N1-guanine methylation"/>
    <property type="evidence" value="ECO:0007669"/>
    <property type="project" value="TreeGrafter"/>
</dbReference>
<dbReference type="EC" id="2.1.1.228" evidence="5 15"/>
<reference evidence="19 20" key="1">
    <citation type="submission" date="2019-03" db="EMBL/GenBank/DDBJ databases">
        <title>Genomic Encyclopedia of Type Strains, Phase IV (KMG-IV): sequencing the most valuable type-strain genomes for metagenomic binning, comparative biology and taxonomic classification.</title>
        <authorList>
            <person name="Goeker M."/>
        </authorList>
    </citation>
    <scope>NUCLEOTIDE SEQUENCE [LARGE SCALE GENOMIC DNA]</scope>
    <source>
        <strain evidence="19 20">DSM 102852</strain>
    </source>
</reference>
<evidence type="ECO:0000256" key="11">
    <source>
        <dbReference type="ARBA" id="ARBA00022694"/>
    </source>
</evidence>
<comment type="catalytic activity">
    <reaction evidence="14 15 17">
        <text>guanosine(37) in tRNA + S-adenosyl-L-methionine = N(1)-methylguanosine(37) in tRNA + S-adenosyl-L-homocysteine + H(+)</text>
        <dbReference type="Rhea" id="RHEA:36899"/>
        <dbReference type="Rhea" id="RHEA-COMP:10145"/>
        <dbReference type="Rhea" id="RHEA-COMP:10147"/>
        <dbReference type="ChEBI" id="CHEBI:15378"/>
        <dbReference type="ChEBI" id="CHEBI:57856"/>
        <dbReference type="ChEBI" id="CHEBI:59789"/>
        <dbReference type="ChEBI" id="CHEBI:73542"/>
        <dbReference type="ChEBI" id="CHEBI:74269"/>
        <dbReference type="EC" id="2.1.1.228"/>
    </reaction>
</comment>
<evidence type="ECO:0000256" key="12">
    <source>
        <dbReference type="ARBA" id="ARBA00029736"/>
    </source>
</evidence>
<keyword evidence="20" id="KW-1185">Reference proteome</keyword>
<evidence type="ECO:0000256" key="7">
    <source>
        <dbReference type="ARBA" id="ARBA00022490"/>
    </source>
</evidence>
<evidence type="ECO:0000256" key="1">
    <source>
        <dbReference type="ARBA" id="ARBA00002634"/>
    </source>
</evidence>
<evidence type="ECO:0000256" key="15">
    <source>
        <dbReference type="HAMAP-Rule" id="MF_00605"/>
    </source>
</evidence>
<evidence type="ECO:0000256" key="6">
    <source>
        <dbReference type="ARBA" id="ARBA00014679"/>
    </source>
</evidence>
<dbReference type="PIRSF" id="PIRSF000386">
    <property type="entry name" value="tRNA_mtase"/>
    <property type="match status" value="1"/>
</dbReference>
<keyword evidence="10 15" id="KW-0949">S-adenosyl-L-methionine</keyword>
<evidence type="ECO:0000256" key="13">
    <source>
        <dbReference type="ARBA" id="ARBA00033392"/>
    </source>
</evidence>
<comment type="subunit">
    <text evidence="4 15 17">Homodimer.</text>
</comment>
<keyword evidence="8 15" id="KW-0489">Methyltransferase</keyword>
<dbReference type="InterPro" id="IPR002649">
    <property type="entry name" value="tRNA_m1G_MeTrfase_TrmD"/>
</dbReference>
<gene>
    <name evidence="15" type="primary">trmD</name>
    <name evidence="19" type="ORF">DFR44_101220</name>
</gene>
<dbReference type="AlphaFoldDB" id="A0A4R6YBT7"/>
<comment type="similarity">
    <text evidence="3 15 17">Belongs to the RNA methyltransferase TrmD family.</text>
</comment>
<dbReference type="Gene3D" id="3.40.1280.10">
    <property type="match status" value="1"/>
</dbReference>
<dbReference type="InterPro" id="IPR016009">
    <property type="entry name" value="tRNA_MeTrfase_TRMD/TRM10"/>
</dbReference>
<keyword evidence="7 15" id="KW-0963">Cytoplasm</keyword>
<dbReference type="NCBIfam" id="TIGR00088">
    <property type="entry name" value="trmD"/>
    <property type="match status" value="1"/>
</dbReference>
<comment type="caution">
    <text evidence="19">The sequence shown here is derived from an EMBL/GenBank/DDBJ whole genome shotgun (WGS) entry which is preliminary data.</text>
</comment>
<keyword evidence="9 15" id="KW-0808">Transferase</keyword>
<keyword evidence="11 15" id="KW-0819">tRNA processing</keyword>
<dbReference type="InterPro" id="IPR029028">
    <property type="entry name" value="Alpha/beta_knot_MTases"/>
</dbReference>
<evidence type="ECO:0000256" key="16">
    <source>
        <dbReference type="PIRSR" id="PIRSR000386-1"/>
    </source>
</evidence>
<dbReference type="Pfam" id="PF01746">
    <property type="entry name" value="tRNA_m1G_MT"/>
    <property type="match status" value="1"/>
</dbReference>
<comment type="function">
    <text evidence="1 15 17">Specifically methylates guanosine-37 in various tRNAs.</text>
</comment>
<protein>
    <recommendedName>
        <fullName evidence="6 15">tRNA (guanine-N(1)-)-methyltransferase</fullName>
        <ecNumber evidence="5 15">2.1.1.228</ecNumber>
    </recommendedName>
    <alternativeName>
        <fullName evidence="12 15">M1G-methyltransferase</fullName>
    </alternativeName>
    <alternativeName>
        <fullName evidence="13 15">tRNA [GM37] methyltransferase</fullName>
    </alternativeName>
</protein>
<evidence type="ECO:0000256" key="4">
    <source>
        <dbReference type="ARBA" id="ARBA00011738"/>
    </source>
</evidence>
<evidence type="ECO:0000259" key="18">
    <source>
        <dbReference type="Pfam" id="PF01746"/>
    </source>
</evidence>
<evidence type="ECO:0000313" key="19">
    <source>
        <dbReference type="EMBL" id="TDR33167.1"/>
    </source>
</evidence>
<feature type="binding site" evidence="15 16">
    <location>
        <position position="130"/>
    </location>
    <ligand>
        <name>S-adenosyl-L-methionine</name>
        <dbReference type="ChEBI" id="CHEBI:59789"/>
    </ligand>
</feature>
<dbReference type="InterPro" id="IPR029026">
    <property type="entry name" value="tRNA_m1G_MTases_N"/>
</dbReference>
<dbReference type="PANTHER" id="PTHR46417">
    <property type="entry name" value="TRNA (GUANINE-N(1)-)-METHYLTRANSFERASE"/>
    <property type="match status" value="1"/>
</dbReference>
<dbReference type="InterPro" id="IPR023148">
    <property type="entry name" value="tRNA_m1G_MeTrfase_C_sf"/>
</dbReference>
<dbReference type="Gene3D" id="1.10.1270.20">
    <property type="entry name" value="tRNA(m1g37)methyltransferase, domain 2"/>
    <property type="match status" value="1"/>
</dbReference>
<evidence type="ECO:0000256" key="14">
    <source>
        <dbReference type="ARBA" id="ARBA00047783"/>
    </source>
</evidence>
<dbReference type="CDD" id="cd18080">
    <property type="entry name" value="TrmD-like"/>
    <property type="match status" value="1"/>
</dbReference>